<dbReference type="Proteomes" id="UP000274578">
    <property type="component" value="Chromosome 1"/>
</dbReference>
<proteinExistence type="predicted"/>
<dbReference type="AlphaFoldDB" id="A0A3S4ULA0"/>
<name>A0A3S4ULA0_9BACT</name>
<sequence length="64" mass="7319">MLMLMNPGWLLSKTWAWIARLPFSLYQKTGAAVQEERQNSLPISLLFIPIVITIDLSTCQLVTR</sequence>
<reference evidence="1 2" key="1">
    <citation type="submission" date="2018-12" db="EMBL/GenBank/DDBJ databases">
        <authorList>
            <consortium name="Pathogen Informatics"/>
        </authorList>
    </citation>
    <scope>NUCLEOTIDE SEQUENCE [LARGE SCALE GENOMIC DNA]</scope>
    <source>
        <strain evidence="1 2">NCTC13071</strain>
    </source>
</reference>
<gene>
    <name evidence="1" type="ORF">NCTC13071_01035</name>
</gene>
<evidence type="ECO:0000313" key="2">
    <source>
        <dbReference type="Proteomes" id="UP000274578"/>
    </source>
</evidence>
<accession>A0A3S4ULA0</accession>
<dbReference type="EMBL" id="LR134384">
    <property type="protein sequence ID" value="VEH15048.1"/>
    <property type="molecule type" value="Genomic_DNA"/>
</dbReference>
<organism evidence="1 2">
    <name type="scientific">Segatella oris</name>
    <dbReference type="NCBI Taxonomy" id="28135"/>
    <lineage>
        <taxon>Bacteria</taxon>
        <taxon>Pseudomonadati</taxon>
        <taxon>Bacteroidota</taxon>
        <taxon>Bacteroidia</taxon>
        <taxon>Bacteroidales</taxon>
        <taxon>Prevotellaceae</taxon>
        <taxon>Segatella</taxon>
    </lineage>
</organism>
<dbReference type="KEGG" id="poc:NCTC13071_01035"/>
<protein>
    <submittedName>
        <fullName evidence="1">Uncharacterized protein</fullName>
    </submittedName>
</protein>
<evidence type="ECO:0000313" key="1">
    <source>
        <dbReference type="EMBL" id="VEH15048.1"/>
    </source>
</evidence>